<dbReference type="Gene3D" id="3.50.50.60">
    <property type="entry name" value="FAD/NAD(P)-binding domain"/>
    <property type="match status" value="2"/>
</dbReference>
<proteinExistence type="predicted"/>
<dbReference type="GO" id="GO:0050151">
    <property type="term" value="F:oleate hydratase activity"/>
    <property type="evidence" value="ECO:0007669"/>
    <property type="project" value="InterPro"/>
</dbReference>
<dbReference type="OrthoDB" id="545169at2759"/>
<evidence type="ECO:0008006" key="3">
    <source>
        <dbReference type="Google" id="ProtNLM"/>
    </source>
</evidence>
<dbReference type="SUPFAM" id="SSF51905">
    <property type="entry name" value="FAD/NAD(P)-binding domain"/>
    <property type="match status" value="1"/>
</dbReference>
<dbReference type="AlphaFoldDB" id="A0A1L9RNE1"/>
<dbReference type="Proteomes" id="UP000184383">
    <property type="component" value="Unassembled WGS sequence"/>
</dbReference>
<dbReference type="RefSeq" id="XP_040690024.1">
    <property type="nucleotide sequence ID" value="XM_040837343.1"/>
</dbReference>
<dbReference type="GO" id="GO:0071949">
    <property type="term" value="F:FAD binding"/>
    <property type="evidence" value="ECO:0007669"/>
    <property type="project" value="InterPro"/>
</dbReference>
<evidence type="ECO:0000313" key="2">
    <source>
        <dbReference type="Proteomes" id="UP000184383"/>
    </source>
</evidence>
<name>A0A1L9RNE1_ASPWE</name>
<dbReference type="GO" id="GO:0006631">
    <property type="term" value="P:fatty acid metabolic process"/>
    <property type="evidence" value="ECO:0007669"/>
    <property type="project" value="InterPro"/>
</dbReference>
<evidence type="ECO:0000313" key="1">
    <source>
        <dbReference type="EMBL" id="OJJ36348.1"/>
    </source>
</evidence>
<dbReference type="InterPro" id="IPR036188">
    <property type="entry name" value="FAD/NAD-bd_sf"/>
</dbReference>
<gene>
    <name evidence="1" type="ORF">ASPWEDRAFT_49873</name>
</gene>
<keyword evidence="2" id="KW-1185">Reference proteome</keyword>
<protein>
    <recommendedName>
        <fullName evidence="3">Oleate hydratase</fullName>
    </recommendedName>
</protein>
<dbReference type="EMBL" id="KV878211">
    <property type="protein sequence ID" value="OJJ36348.1"/>
    <property type="molecule type" value="Genomic_DNA"/>
</dbReference>
<dbReference type="InterPro" id="IPR010354">
    <property type="entry name" value="Oleate_hydratase"/>
</dbReference>
<dbReference type="Gene3D" id="3.30.9.80">
    <property type="match status" value="1"/>
</dbReference>
<sequence length="488" mass="55066">MTRKKKSIPIHANRRPIDINAWILGSSIASLASAVHLIAEANVPAPQIHILESRNTPGDGITTIGDWVNGYDLRPGCLPNFHTGCMEKLLALVPSANVAGSTLLNEIEEFRHRKTNDDAPATHILTKGEKGIKRMETTGLGLNLRDRMKVMMLMLRSEEGLARRRIDQFFSKYFFEKFKNLNVRKPLDCTQFNQFEWIVRPIIRFLQNQGVDFRLCTKVTDIVSRSDRDVQTISAIHVSIDSFEEKITLLPDDIVIASLGSVTSGSLSGTNDRPPVRESMTAESDLCENWSLWLTLGTKYPNFGDPYNFCTRVAESRLGAFTVTLRDPEFFERFAVLTRDKPGTGNLVSLKDSNWKINVCLLRQPFFTDQPEDIQIFWGYCLCPEREGQFVRKPMLYCSGQEIIAELLWHLEFPSKSILKNSTTIPCVMPRRTTSLLPRIRGDRPKVIPENMANLAVIGQFAEIPDWTTASMDYGVLGAQLASKGQIL</sequence>
<dbReference type="PANTHER" id="PTHR37417">
    <property type="entry name" value="67 KDA MYOSIN-CROSS-REACTIVE ANTIGEN FAMILY PROTEIN (AFU_ORTHOLOGUE AFUA_5G09970)"/>
    <property type="match status" value="1"/>
</dbReference>
<dbReference type="STRING" id="1073089.A0A1L9RNE1"/>
<organism evidence="1 2">
    <name type="scientific">Aspergillus wentii DTO 134E9</name>
    <dbReference type="NCBI Taxonomy" id="1073089"/>
    <lineage>
        <taxon>Eukaryota</taxon>
        <taxon>Fungi</taxon>
        <taxon>Dikarya</taxon>
        <taxon>Ascomycota</taxon>
        <taxon>Pezizomycotina</taxon>
        <taxon>Eurotiomycetes</taxon>
        <taxon>Eurotiomycetidae</taxon>
        <taxon>Eurotiales</taxon>
        <taxon>Aspergillaceae</taxon>
        <taxon>Aspergillus</taxon>
        <taxon>Aspergillus subgen. Cremei</taxon>
    </lineage>
</organism>
<accession>A0A1L9RNE1</accession>
<dbReference type="PANTHER" id="PTHR37417:SF2">
    <property type="entry name" value="67 KDA MYOSIN-CROSS-REACTIVE ANTIGEN FAMILY PROTEIN (AFU_ORTHOLOGUE AFUA_5G09970)"/>
    <property type="match status" value="1"/>
</dbReference>
<dbReference type="GeneID" id="63753191"/>
<dbReference type="Pfam" id="PF06100">
    <property type="entry name" value="MCRA"/>
    <property type="match status" value="1"/>
</dbReference>
<reference evidence="2" key="1">
    <citation type="journal article" date="2017" name="Genome Biol.">
        <title>Comparative genomics reveals high biological diversity and specific adaptations in the industrially and medically important fungal genus Aspergillus.</title>
        <authorList>
            <person name="de Vries R.P."/>
            <person name="Riley R."/>
            <person name="Wiebenga A."/>
            <person name="Aguilar-Osorio G."/>
            <person name="Amillis S."/>
            <person name="Uchima C.A."/>
            <person name="Anderluh G."/>
            <person name="Asadollahi M."/>
            <person name="Askin M."/>
            <person name="Barry K."/>
            <person name="Battaglia E."/>
            <person name="Bayram O."/>
            <person name="Benocci T."/>
            <person name="Braus-Stromeyer S.A."/>
            <person name="Caldana C."/>
            <person name="Canovas D."/>
            <person name="Cerqueira G.C."/>
            <person name="Chen F."/>
            <person name="Chen W."/>
            <person name="Choi C."/>
            <person name="Clum A."/>
            <person name="Dos Santos R.A."/>
            <person name="Damasio A.R."/>
            <person name="Diallinas G."/>
            <person name="Emri T."/>
            <person name="Fekete E."/>
            <person name="Flipphi M."/>
            <person name="Freyberg S."/>
            <person name="Gallo A."/>
            <person name="Gournas C."/>
            <person name="Habgood R."/>
            <person name="Hainaut M."/>
            <person name="Harispe M.L."/>
            <person name="Henrissat B."/>
            <person name="Hilden K.S."/>
            <person name="Hope R."/>
            <person name="Hossain A."/>
            <person name="Karabika E."/>
            <person name="Karaffa L."/>
            <person name="Karanyi Z."/>
            <person name="Krasevec N."/>
            <person name="Kuo A."/>
            <person name="Kusch H."/>
            <person name="LaButti K."/>
            <person name="Lagendijk E.L."/>
            <person name="Lapidus A."/>
            <person name="Levasseur A."/>
            <person name="Lindquist E."/>
            <person name="Lipzen A."/>
            <person name="Logrieco A.F."/>
            <person name="MacCabe A."/>
            <person name="Maekelae M.R."/>
            <person name="Malavazi I."/>
            <person name="Melin P."/>
            <person name="Meyer V."/>
            <person name="Mielnichuk N."/>
            <person name="Miskei M."/>
            <person name="Molnar A.P."/>
            <person name="Mule G."/>
            <person name="Ngan C.Y."/>
            <person name="Orejas M."/>
            <person name="Orosz E."/>
            <person name="Ouedraogo J.P."/>
            <person name="Overkamp K.M."/>
            <person name="Park H.-S."/>
            <person name="Perrone G."/>
            <person name="Piumi F."/>
            <person name="Punt P.J."/>
            <person name="Ram A.F."/>
            <person name="Ramon A."/>
            <person name="Rauscher S."/>
            <person name="Record E."/>
            <person name="Riano-Pachon D.M."/>
            <person name="Robert V."/>
            <person name="Roehrig J."/>
            <person name="Ruller R."/>
            <person name="Salamov A."/>
            <person name="Salih N.S."/>
            <person name="Samson R.A."/>
            <person name="Sandor E."/>
            <person name="Sanguinetti M."/>
            <person name="Schuetze T."/>
            <person name="Sepcic K."/>
            <person name="Shelest E."/>
            <person name="Sherlock G."/>
            <person name="Sophianopoulou V."/>
            <person name="Squina F.M."/>
            <person name="Sun H."/>
            <person name="Susca A."/>
            <person name="Todd R.B."/>
            <person name="Tsang A."/>
            <person name="Unkles S.E."/>
            <person name="van de Wiele N."/>
            <person name="van Rossen-Uffink D."/>
            <person name="Oliveira J.V."/>
            <person name="Vesth T.C."/>
            <person name="Visser J."/>
            <person name="Yu J.-H."/>
            <person name="Zhou M."/>
            <person name="Andersen M.R."/>
            <person name="Archer D.B."/>
            <person name="Baker S.E."/>
            <person name="Benoit I."/>
            <person name="Brakhage A.A."/>
            <person name="Braus G.H."/>
            <person name="Fischer R."/>
            <person name="Frisvad J.C."/>
            <person name="Goldman G.H."/>
            <person name="Houbraken J."/>
            <person name="Oakley B."/>
            <person name="Pocsi I."/>
            <person name="Scazzocchio C."/>
            <person name="Seiboth B."/>
            <person name="vanKuyk P.A."/>
            <person name="Wortman J."/>
            <person name="Dyer P.S."/>
            <person name="Grigoriev I.V."/>
        </authorList>
    </citation>
    <scope>NUCLEOTIDE SEQUENCE [LARGE SCALE GENOMIC DNA]</scope>
    <source>
        <strain evidence="2">DTO 134E9</strain>
    </source>
</reference>
<dbReference type="VEuPathDB" id="FungiDB:ASPWEDRAFT_49873"/>